<comment type="caution">
    <text evidence="2">The sequence shown here is derived from an EMBL/GenBank/DDBJ whole genome shotgun (WGS) entry which is preliminary data.</text>
</comment>
<evidence type="ECO:0000256" key="1">
    <source>
        <dbReference type="SAM" id="Phobius"/>
    </source>
</evidence>
<sequence length="335" mass="37620">MDSEEGIRDDTSSSLISAISLGVLILPLLALWTSSLSLARREDNPAPLAFTYMKIVYPVAFLFVESPSVILNALSNSARALTFQFAHLMLEIAMRWVLMPRDPYAIPLAEPHHMAYMSNRLDALSSTLLDVTDIFLILALFELGNGYLERVTEKASSFPLVVRYTLLLPAAIVLYLAIATHVQSYSIWSKSFSTDEDGERQLQEDIEKLEEWDTPLLTLWWAASFLLFLYACFIWHKAKGNAQVLSSTATFLAARVLNLFNPVRQAVVTSLDLDILGYKPINQYLYLVDNILDYWIRFLIVAHIFAMGLAGDKGLWSAISQLYSAPVDVSSPLKE</sequence>
<feature type="transmembrane region" description="Helical" evidence="1">
    <location>
        <begin position="15"/>
        <end position="34"/>
    </location>
</feature>
<feature type="transmembrane region" description="Helical" evidence="1">
    <location>
        <begin position="55"/>
        <end position="74"/>
    </location>
</feature>
<feature type="transmembrane region" description="Helical" evidence="1">
    <location>
        <begin position="161"/>
        <end position="182"/>
    </location>
</feature>
<evidence type="ECO:0000313" key="3">
    <source>
        <dbReference type="Proteomes" id="UP000288168"/>
    </source>
</evidence>
<dbReference type="EMBL" id="NKCI01000106">
    <property type="protein sequence ID" value="RSL54917.1"/>
    <property type="molecule type" value="Genomic_DNA"/>
</dbReference>
<accession>A0A428PPG5</accession>
<keyword evidence="1" id="KW-0472">Membrane</keyword>
<protein>
    <submittedName>
        <fullName evidence="2">Uncharacterized protein</fullName>
    </submittedName>
</protein>
<keyword evidence="1" id="KW-1133">Transmembrane helix</keyword>
<gene>
    <name evidence="2" type="ORF">CEP54_009633</name>
</gene>
<dbReference type="Proteomes" id="UP000288168">
    <property type="component" value="Unassembled WGS sequence"/>
</dbReference>
<evidence type="ECO:0000313" key="2">
    <source>
        <dbReference type="EMBL" id="RSL54917.1"/>
    </source>
</evidence>
<proteinExistence type="predicted"/>
<reference evidence="2 3" key="1">
    <citation type="submission" date="2017-06" db="EMBL/GenBank/DDBJ databases">
        <title>Comparative genomic analysis of Ambrosia Fusariam Clade fungi.</title>
        <authorList>
            <person name="Stajich J.E."/>
            <person name="Carrillo J."/>
            <person name="Kijimoto T."/>
            <person name="Eskalen A."/>
            <person name="O'Donnell K."/>
            <person name="Kasson M."/>
        </authorList>
    </citation>
    <scope>NUCLEOTIDE SEQUENCE [LARGE SCALE GENOMIC DNA]</scope>
    <source>
        <strain evidence="2 3">NRRL62584</strain>
    </source>
</reference>
<keyword evidence="1" id="KW-0812">Transmembrane</keyword>
<keyword evidence="3" id="KW-1185">Reference proteome</keyword>
<dbReference type="AlphaFoldDB" id="A0A428PPG5"/>
<feature type="transmembrane region" description="Helical" evidence="1">
    <location>
        <begin position="216"/>
        <end position="236"/>
    </location>
</feature>
<feature type="transmembrane region" description="Helical" evidence="1">
    <location>
        <begin position="294"/>
        <end position="311"/>
    </location>
</feature>
<organism evidence="2 3">
    <name type="scientific">Fusarium duplospermum</name>
    <dbReference type="NCBI Taxonomy" id="1325734"/>
    <lineage>
        <taxon>Eukaryota</taxon>
        <taxon>Fungi</taxon>
        <taxon>Dikarya</taxon>
        <taxon>Ascomycota</taxon>
        <taxon>Pezizomycotina</taxon>
        <taxon>Sordariomycetes</taxon>
        <taxon>Hypocreomycetidae</taxon>
        <taxon>Hypocreales</taxon>
        <taxon>Nectriaceae</taxon>
        <taxon>Fusarium</taxon>
        <taxon>Fusarium solani species complex</taxon>
    </lineage>
</organism>
<dbReference type="OrthoDB" id="5217806at2759"/>
<name>A0A428PPG5_9HYPO</name>
<dbReference type="STRING" id="1325734.A0A428PPG5"/>